<proteinExistence type="predicted"/>
<sequence>MLSKIGRSGGTMSLFAVVAAHKVAATVATASMLLGAGVVYDGLYGSAMATVTGVVDGDTIDVLYKGEVDRVRLLNVNTPETVDPDKPVECMGPEASDYLKSRLPAGTEVRLERDKETKDGYGRYLAAVFLGDELVNAEIARQGLGVAMSVAPNTKYLAPVQQAQVEAQQAGRGLYSSDVDCTVPAKVGQLEESATEVLAEQPTATATLASFDWHADDLGAVLATAVTLRQLLDGDTTAFPLLPHAGADVISLQARVRDASAELDQAVDTNTSARAAQQKRLDDAAEEAARKAAEEAARKAAEEAAREAAEEAAREAAQEAATRRAAEQSAAAAAEATRRSASAGSSTRSSTATKTAAPTQSSGGSSSGSSGYTGCRSYAPGGKSWTPIPCPSR</sequence>
<dbReference type="Proteomes" id="UP000468828">
    <property type="component" value="Unassembled WGS sequence"/>
</dbReference>
<dbReference type="Gene3D" id="2.40.50.90">
    <property type="match status" value="1"/>
</dbReference>
<evidence type="ECO:0000313" key="3">
    <source>
        <dbReference type="EMBL" id="NEK92722.1"/>
    </source>
</evidence>
<evidence type="ECO:0000256" key="1">
    <source>
        <dbReference type="SAM" id="MobiDB-lite"/>
    </source>
</evidence>
<dbReference type="InterPro" id="IPR016071">
    <property type="entry name" value="Staphylococal_nuclease_OB-fold"/>
</dbReference>
<dbReference type="AlphaFoldDB" id="A0A6P0H1Y3"/>
<keyword evidence="5" id="KW-1185">Reference proteome</keyword>
<organism evidence="4 6">
    <name type="scientific">Modestobacter muralis</name>
    <dbReference type="NCBI Taxonomy" id="1608614"/>
    <lineage>
        <taxon>Bacteria</taxon>
        <taxon>Bacillati</taxon>
        <taxon>Actinomycetota</taxon>
        <taxon>Actinomycetes</taxon>
        <taxon>Geodermatophilales</taxon>
        <taxon>Geodermatophilaceae</taxon>
        <taxon>Modestobacter</taxon>
    </lineage>
</organism>
<dbReference type="InterPro" id="IPR035437">
    <property type="entry name" value="SNase_OB-fold_sf"/>
</dbReference>
<reference evidence="3 5" key="1">
    <citation type="submission" date="2020-01" db="EMBL/GenBank/DDBJ databases">
        <title>the WGS Modestobacter muralis CPCC 204518.</title>
        <authorList>
            <person name="Jiang Z."/>
        </authorList>
    </citation>
    <scope>NUCLEOTIDE SEQUENCE [LARGE SCALE GENOMIC DNA]</scope>
    <source>
        <strain evidence="3 5">DSM 100205</strain>
    </source>
</reference>
<evidence type="ECO:0000313" key="4">
    <source>
        <dbReference type="EMBL" id="NEN49489.1"/>
    </source>
</evidence>
<dbReference type="SMART" id="SM00318">
    <property type="entry name" value="SNc"/>
    <property type="match status" value="1"/>
</dbReference>
<reference evidence="4 6" key="2">
    <citation type="submission" date="2020-02" db="EMBL/GenBank/DDBJ databases">
        <title>The WGS of Modestobacter muralis DSM 100205.</title>
        <authorList>
            <person name="Jiang Z."/>
        </authorList>
    </citation>
    <scope>NUCLEOTIDE SEQUENCE [LARGE SCALE GENOMIC DNA]</scope>
    <source>
        <strain evidence="4 6">DSM 100205</strain>
    </source>
</reference>
<dbReference type="EMBL" id="JAAGWB010000003">
    <property type="protein sequence ID" value="NEN49489.1"/>
    <property type="molecule type" value="Genomic_DNA"/>
</dbReference>
<dbReference type="RefSeq" id="WP_163609102.1">
    <property type="nucleotide sequence ID" value="NZ_JAAGWB010000003.1"/>
</dbReference>
<dbReference type="Pfam" id="PF00565">
    <property type="entry name" value="SNase"/>
    <property type="match status" value="1"/>
</dbReference>
<gene>
    <name evidence="4" type="ORF">G3R41_00835</name>
    <name evidence="3" type="ORF">GCU67_00835</name>
</gene>
<evidence type="ECO:0000313" key="5">
    <source>
        <dbReference type="Proteomes" id="UP000468828"/>
    </source>
</evidence>
<feature type="region of interest" description="Disordered" evidence="1">
    <location>
        <begin position="267"/>
        <end position="393"/>
    </location>
</feature>
<dbReference type="PROSITE" id="PS50830">
    <property type="entry name" value="TNASE_3"/>
    <property type="match status" value="1"/>
</dbReference>
<feature type="compositionally biased region" description="Low complexity" evidence="1">
    <location>
        <begin position="327"/>
        <end position="370"/>
    </location>
</feature>
<name>A0A6P0H1Y3_9ACTN</name>
<accession>A0A6P0H1Y3</accession>
<dbReference type="SUPFAM" id="SSF50199">
    <property type="entry name" value="Staphylococcal nuclease"/>
    <property type="match status" value="1"/>
</dbReference>
<dbReference type="Proteomes" id="UP000471152">
    <property type="component" value="Unassembled WGS sequence"/>
</dbReference>
<evidence type="ECO:0000259" key="2">
    <source>
        <dbReference type="PROSITE" id="PS50830"/>
    </source>
</evidence>
<feature type="domain" description="TNase-like" evidence="2">
    <location>
        <begin position="45"/>
        <end position="177"/>
    </location>
</feature>
<dbReference type="EMBL" id="JAAGWH010000003">
    <property type="protein sequence ID" value="NEK92722.1"/>
    <property type="molecule type" value="Genomic_DNA"/>
</dbReference>
<comment type="caution">
    <text evidence="4">The sequence shown here is derived from an EMBL/GenBank/DDBJ whole genome shotgun (WGS) entry which is preliminary data.</text>
</comment>
<evidence type="ECO:0000313" key="6">
    <source>
        <dbReference type="Proteomes" id="UP000471152"/>
    </source>
</evidence>
<feature type="compositionally biased region" description="Basic and acidic residues" evidence="1">
    <location>
        <begin position="279"/>
        <end position="326"/>
    </location>
</feature>
<protein>
    <recommendedName>
        <fullName evidence="2">TNase-like domain-containing protein</fullName>
    </recommendedName>
</protein>